<feature type="domain" description="HTH cro/C1-type" evidence="1">
    <location>
        <begin position="24"/>
        <end position="56"/>
    </location>
</feature>
<keyword evidence="3" id="KW-1185">Reference proteome</keyword>
<reference evidence="2 3" key="1">
    <citation type="submission" date="2020-08" db="EMBL/GenBank/DDBJ databases">
        <title>Genomic Encyclopedia of Type Strains, Phase III (KMG-III): the genomes of soil and plant-associated and newly described type strains.</title>
        <authorList>
            <person name="Whitman W."/>
        </authorList>
    </citation>
    <scope>NUCLEOTIDE SEQUENCE [LARGE SCALE GENOMIC DNA]</scope>
    <source>
        <strain evidence="2 3">CECT 7247</strain>
    </source>
</reference>
<dbReference type="RefSeq" id="WP_088452455.1">
    <property type="nucleotide sequence ID" value="NZ_JACHXO010000003.1"/>
</dbReference>
<organism evidence="2 3">
    <name type="scientific">Roseateles terrae</name>
    <dbReference type="NCBI Taxonomy" id="431060"/>
    <lineage>
        <taxon>Bacteria</taxon>
        <taxon>Pseudomonadati</taxon>
        <taxon>Pseudomonadota</taxon>
        <taxon>Betaproteobacteria</taxon>
        <taxon>Burkholderiales</taxon>
        <taxon>Sphaerotilaceae</taxon>
        <taxon>Roseateles</taxon>
    </lineage>
</organism>
<dbReference type="SMART" id="SM00530">
    <property type="entry name" value="HTH_XRE"/>
    <property type="match status" value="1"/>
</dbReference>
<name>A0ABR6GTC2_9BURK</name>
<dbReference type="Pfam" id="PF13560">
    <property type="entry name" value="HTH_31"/>
    <property type="match status" value="1"/>
</dbReference>
<dbReference type="Proteomes" id="UP000574369">
    <property type="component" value="Unassembled WGS sequence"/>
</dbReference>
<gene>
    <name evidence="2" type="ORF">FHS28_002363</name>
</gene>
<evidence type="ECO:0000313" key="2">
    <source>
        <dbReference type="EMBL" id="MBB3194967.1"/>
    </source>
</evidence>
<sequence length="113" mass="12637">MKTLQTAATPEHLLRQAEQLGSLLSRLRKARQVRQLDAATRAGVSRNTAYRIERGEPGIALGQILRYLDAIAPGATLTDLLTERDPSLTQWQARKEGQRVRGLTKSELEDLNF</sequence>
<dbReference type="Gene3D" id="1.10.260.40">
    <property type="entry name" value="lambda repressor-like DNA-binding domains"/>
    <property type="match status" value="1"/>
</dbReference>
<dbReference type="PROSITE" id="PS50943">
    <property type="entry name" value="HTH_CROC1"/>
    <property type="match status" value="1"/>
</dbReference>
<dbReference type="SUPFAM" id="SSF47413">
    <property type="entry name" value="lambda repressor-like DNA-binding domains"/>
    <property type="match status" value="1"/>
</dbReference>
<comment type="caution">
    <text evidence="2">The sequence shown here is derived from an EMBL/GenBank/DDBJ whole genome shotgun (WGS) entry which is preliminary data.</text>
</comment>
<protein>
    <submittedName>
        <fullName evidence="2">Transcriptional regulator with XRE-family HTH domain</fullName>
    </submittedName>
</protein>
<accession>A0ABR6GTC2</accession>
<dbReference type="InterPro" id="IPR010982">
    <property type="entry name" value="Lambda_DNA-bd_dom_sf"/>
</dbReference>
<dbReference type="InterPro" id="IPR001387">
    <property type="entry name" value="Cro/C1-type_HTH"/>
</dbReference>
<dbReference type="EMBL" id="JACHXO010000003">
    <property type="protein sequence ID" value="MBB3194967.1"/>
    <property type="molecule type" value="Genomic_DNA"/>
</dbReference>
<proteinExistence type="predicted"/>
<dbReference type="CDD" id="cd00093">
    <property type="entry name" value="HTH_XRE"/>
    <property type="match status" value="1"/>
</dbReference>
<evidence type="ECO:0000259" key="1">
    <source>
        <dbReference type="PROSITE" id="PS50943"/>
    </source>
</evidence>
<evidence type="ECO:0000313" key="3">
    <source>
        <dbReference type="Proteomes" id="UP000574369"/>
    </source>
</evidence>